<dbReference type="EMBL" id="OVEO01000005">
    <property type="protein sequence ID" value="SPQ96307.1"/>
    <property type="molecule type" value="Genomic_DNA"/>
</dbReference>
<name>A0A3P3Y840_PLABS</name>
<reference evidence="2 3" key="1">
    <citation type="submission" date="2018-03" db="EMBL/GenBank/DDBJ databases">
        <authorList>
            <person name="Fogelqvist J."/>
        </authorList>
    </citation>
    <scope>NUCLEOTIDE SEQUENCE [LARGE SCALE GENOMIC DNA]</scope>
</reference>
<sequence>MLWMELALALLVLSRAKQESFVGRQESARVQQRELVHVQLASAQVLVWGLALMGSGGQQESSRAALRMTLGQTEDATASAMGDAQKAWFRHPLMTSLCSMTTNDSICRLSAMASASSLLMLAVLSLDEGMEPALLELALEQRVLESGLSVTMVAQQELAGSPPVSFVGHAALRVLQN</sequence>
<accession>A0A3P3Y840</accession>
<evidence type="ECO:0000313" key="2">
    <source>
        <dbReference type="EMBL" id="SPQ96307.1"/>
    </source>
</evidence>
<keyword evidence="1" id="KW-0732">Signal</keyword>
<evidence type="ECO:0000313" key="3">
    <source>
        <dbReference type="Proteomes" id="UP000290189"/>
    </source>
</evidence>
<proteinExistence type="predicted"/>
<feature type="chain" id="PRO_5018036801" evidence="1">
    <location>
        <begin position="17"/>
        <end position="177"/>
    </location>
</feature>
<protein>
    <submittedName>
        <fullName evidence="2">Uncharacterized protein</fullName>
    </submittedName>
</protein>
<geneLocation type="mitochondrion" evidence="2"/>
<keyword evidence="2" id="KW-0496">Mitochondrion</keyword>
<organism evidence="2 3">
    <name type="scientific">Plasmodiophora brassicae</name>
    <name type="common">Clubroot disease agent</name>
    <dbReference type="NCBI Taxonomy" id="37360"/>
    <lineage>
        <taxon>Eukaryota</taxon>
        <taxon>Sar</taxon>
        <taxon>Rhizaria</taxon>
        <taxon>Endomyxa</taxon>
        <taxon>Phytomyxea</taxon>
        <taxon>Plasmodiophorida</taxon>
        <taxon>Plasmodiophoridae</taxon>
        <taxon>Plasmodiophora</taxon>
    </lineage>
</organism>
<dbReference type="AlphaFoldDB" id="A0A3P3Y840"/>
<dbReference type="Proteomes" id="UP000290189">
    <property type="component" value="Unassembled WGS sequence"/>
</dbReference>
<evidence type="ECO:0000256" key="1">
    <source>
        <dbReference type="SAM" id="SignalP"/>
    </source>
</evidence>
<feature type="signal peptide" evidence="1">
    <location>
        <begin position="1"/>
        <end position="16"/>
    </location>
</feature>
<gene>
    <name evidence="2" type="ORF">PLBR_LOCUS3522</name>
</gene>